<dbReference type="PRINTS" id="PR00038">
    <property type="entry name" value="HTHLUXR"/>
</dbReference>
<evidence type="ECO:0000256" key="3">
    <source>
        <dbReference type="ARBA" id="ARBA00023125"/>
    </source>
</evidence>
<keyword evidence="4" id="KW-0804">Transcription</keyword>
<dbReference type="PANTHER" id="PTHR43214:SF41">
    <property type="entry name" value="NITRATE_NITRITE RESPONSE REGULATOR PROTEIN NARP"/>
    <property type="match status" value="1"/>
</dbReference>
<dbReference type="PATRIC" id="fig|400092.3.peg.3446"/>
<dbReference type="OrthoDB" id="9797341at2"/>
<dbReference type="PANTHER" id="PTHR43214">
    <property type="entry name" value="TWO-COMPONENT RESPONSE REGULATOR"/>
    <property type="match status" value="1"/>
</dbReference>
<dbReference type="InterPro" id="IPR039420">
    <property type="entry name" value="WalR-like"/>
</dbReference>
<dbReference type="CDD" id="cd17535">
    <property type="entry name" value="REC_NarL-like"/>
    <property type="match status" value="1"/>
</dbReference>
<protein>
    <submittedName>
        <fullName evidence="8">LuxR family transcriptional regulator</fullName>
    </submittedName>
</protein>
<dbReference type="GO" id="GO:0003677">
    <property type="term" value="F:DNA binding"/>
    <property type="evidence" value="ECO:0007669"/>
    <property type="project" value="UniProtKB-KW"/>
</dbReference>
<evidence type="ECO:0000259" key="7">
    <source>
        <dbReference type="PROSITE" id="PS50110"/>
    </source>
</evidence>
<keyword evidence="2" id="KW-0805">Transcription regulation</keyword>
<keyword evidence="3" id="KW-0238">DNA-binding</keyword>
<dbReference type="PROSITE" id="PS50110">
    <property type="entry name" value="RESPONSE_REGULATORY"/>
    <property type="match status" value="1"/>
</dbReference>
<keyword evidence="1 5" id="KW-0597">Phosphoprotein</keyword>
<evidence type="ECO:0000313" key="8">
    <source>
        <dbReference type="EMBL" id="AKD04275.1"/>
    </source>
</evidence>
<keyword evidence="9" id="KW-1185">Reference proteome</keyword>
<dbReference type="SUPFAM" id="SSF52172">
    <property type="entry name" value="CheY-like"/>
    <property type="match status" value="1"/>
</dbReference>
<dbReference type="InterPro" id="IPR016032">
    <property type="entry name" value="Sig_transdc_resp-reg_C-effctor"/>
</dbReference>
<dbReference type="EMBL" id="CP009621">
    <property type="protein sequence ID" value="AKD04275.1"/>
    <property type="molecule type" value="Genomic_DNA"/>
</dbReference>
<feature type="domain" description="Response regulatory" evidence="7">
    <location>
        <begin position="3"/>
        <end position="119"/>
    </location>
</feature>
<dbReference type="HOGENOM" id="CLU_000445_90_1_10"/>
<dbReference type="SMART" id="SM00421">
    <property type="entry name" value="HTH_LUXR"/>
    <property type="match status" value="1"/>
</dbReference>
<evidence type="ECO:0000313" key="9">
    <source>
        <dbReference type="Proteomes" id="UP000033109"/>
    </source>
</evidence>
<dbReference type="AlphaFoldDB" id="A0A0E3ZFD5"/>
<evidence type="ECO:0000256" key="2">
    <source>
        <dbReference type="ARBA" id="ARBA00023015"/>
    </source>
</evidence>
<reference evidence="8 9" key="1">
    <citation type="journal article" date="2015" name="Sci. Rep.">
        <title>Unraveling adaptation of Pontibacter korlensis to radiation and infertility in desert through complete genome and comparative transcriptomic analysis.</title>
        <authorList>
            <person name="Dai J."/>
            <person name="Dai W."/>
            <person name="Qiu C."/>
            <person name="Yang Z."/>
            <person name="Zhang Y."/>
            <person name="Zhou M."/>
            <person name="Zhang L."/>
            <person name="Fang C."/>
            <person name="Gao Q."/>
            <person name="Yang Q."/>
            <person name="Li X."/>
            <person name="Wang Z."/>
            <person name="Wang Z."/>
            <person name="Jia Z."/>
            <person name="Chen X."/>
        </authorList>
    </citation>
    <scope>NUCLEOTIDE SEQUENCE [LARGE SCALE GENOMIC DNA]</scope>
    <source>
        <strain evidence="8 9">X14-1T</strain>
    </source>
</reference>
<proteinExistence type="predicted"/>
<name>A0A0E3ZFD5_9BACT</name>
<evidence type="ECO:0000256" key="5">
    <source>
        <dbReference type="PROSITE-ProRule" id="PRU00169"/>
    </source>
</evidence>
<dbReference type="SMART" id="SM00448">
    <property type="entry name" value="REC"/>
    <property type="match status" value="1"/>
</dbReference>
<dbReference type="InterPro" id="IPR058245">
    <property type="entry name" value="NreC/VraR/RcsB-like_REC"/>
</dbReference>
<dbReference type="KEGG" id="pko:PKOR_15750"/>
<dbReference type="CDD" id="cd06170">
    <property type="entry name" value="LuxR_C_like"/>
    <property type="match status" value="1"/>
</dbReference>
<feature type="modified residue" description="4-aspartylphosphate" evidence="5">
    <location>
        <position position="54"/>
    </location>
</feature>
<sequence>MINILIADDYVLIREGLKKVIMRDPDMQVIAEATNGAEVLRLLQKHEVDVVVLDITMPVRDGIDVLKDISKYYPNISVLILTMHSEKKYAVRALMAGAAGYMTKESAARELINAIRKVYEGGKYVSPELAEHLVETLRAGGKQVQQHSLLSDKEFQIMCKLATGDSVKSIAASLHITTSTVHTYKNRVYKKMGLSTIPELTKYCLNNNLLD</sequence>
<dbReference type="InterPro" id="IPR000792">
    <property type="entry name" value="Tscrpt_reg_LuxR_C"/>
</dbReference>
<accession>A0A0E3ZFD5</accession>
<dbReference type="Pfam" id="PF00196">
    <property type="entry name" value="GerE"/>
    <property type="match status" value="1"/>
</dbReference>
<feature type="domain" description="HTH luxR-type" evidence="6">
    <location>
        <begin position="143"/>
        <end position="208"/>
    </location>
</feature>
<evidence type="ECO:0000259" key="6">
    <source>
        <dbReference type="PROSITE" id="PS50043"/>
    </source>
</evidence>
<gene>
    <name evidence="8" type="ORF">PKOR_15750</name>
</gene>
<organism evidence="8 9">
    <name type="scientific">Pontibacter korlensis</name>
    <dbReference type="NCBI Taxonomy" id="400092"/>
    <lineage>
        <taxon>Bacteria</taxon>
        <taxon>Pseudomonadati</taxon>
        <taxon>Bacteroidota</taxon>
        <taxon>Cytophagia</taxon>
        <taxon>Cytophagales</taxon>
        <taxon>Hymenobacteraceae</taxon>
        <taxon>Pontibacter</taxon>
    </lineage>
</organism>
<dbReference type="InterPro" id="IPR001789">
    <property type="entry name" value="Sig_transdc_resp-reg_receiver"/>
</dbReference>
<dbReference type="Gene3D" id="3.40.50.2300">
    <property type="match status" value="1"/>
</dbReference>
<dbReference type="InterPro" id="IPR011006">
    <property type="entry name" value="CheY-like_superfamily"/>
</dbReference>
<dbReference type="PROSITE" id="PS00622">
    <property type="entry name" value="HTH_LUXR_1"/>
    <property type="match status" value="1"/>
</dbReference>
<dbReference type="Pfam" id="PF00072">
    <property type="entry name" value="Response_reg"/>
    <property type="match status" value="1"/>
</dbReference>
<dbReference type="Proteomes" id="UP000033109">
    <property type="component" value="Chromosome"/>
</dbReference>
<dbReference type="SUPFAM" id="SSF46894">
    <property type="entry name" value="C-terminal effector domain of the bipartite response regulators"/>
    <property type="match status" value="1"/>
</dbReference>
<dbReference type="GO" id="GO:0006355">
    <property type="term" value="P:regulation of DNA-templated transcription"/>
    <property type="evidence" value="ECO:0007669"/>
    <property type="project" value="InterPro"/>
</dbReference>
<dbReference type="RefSeq" id="WP_046311995.1">
    <property type="nucleotide sequence ID" value="NZ_CBCSCY010000018.1"/>
</dbReference>
<evidence type="ECO:0000256" key="1">
    <source>
        <dbReference type="ARBA" id="ARBA00022553"/>
    </source>
</evidence>
<dbReference type="STRING" id="400092.PKOR_15750"/>
<dbReference type="GO" id="GO:0000160">
    <property type="term" value="P:phosphorelay signal transduction system"/>
    <property type="evidence" value="ECO:0007669"/>
    <property type="project" value="InterPro"/>
</dbReference>
<evidence type="ECO:0000256" key="4">
    <source>
        <dbReference type="ARBA" id="ARBA00023163"/>
    </source>
</evidence>
<dbReference type="PROSITE" id="PS50043">
    <property type="entry name" value="HTH_LUXR_2"/>
    <property type="match status" value="1"/>
</dbReference>